<gene>
    <name evidence="1" type="ORF">Sliba_71590</name>
</gene>
<reference evidence="1 2" key="1">
    <citation type="submission" date="2019-12" db="EMBL/GenBank/DDBJ databases">
        <title>Whole genome shotgun sequence of Streptomyces libani subsp. libani NBRC 13452.</title>
        <authorList>
            <person name="Ichikawa N."/>
            <person name="Kimura A."/>
            <person name="Kitahashi Y."/>
            <person name="Komaki H."/>
            <person name="Tamura T."/>
        </authorList>
    </citation>
    <scope>NUCLEOTIDE SEQUENCE [LARGE SCALE GENOMIC DNA]</scope>
    <source>
        <strain evidence="1 2">NBRC 13452</strain>
    </source>
</reference>
<evidence type="ECO:0000313" key="1">
    <source>
        <dbReference type="EMBL" id="GFE26706.1"/>
    </source>
</evidence>
<proteinExistence type="predicted"/>
<comment type="caution">
    <text evidence="1">The sequence shown here is derived from an EMBL/GenBank/DDBJ whole genome shotgun (WGS) entry which is preliminary data.</text>
</comment>
<organism evidence="1 2">
    <name type="scientific">Streptomyces nigrescens</name>
    <dbReference type="NCBI Taxonomy" id="1920"/>
    <lineage>
        <taxon>Bacteria</taxon>
        <taxon>Bacillati</taxon>
        <taxon>Actinomycetota</taxon>
        <taxon>Actinomycetes</taxon>
        <taxon>Kitasatosporales</taxon>
        <taxon>Streptomycetaceae</taxon>
        <taxon>Streptomyces</taxon>
    </lineage>
</organism>
<sequence>MSRCANCLVGAARTIAVTHSAGAGGREMSTASRVGSLYVFQEWQLTPYSLAFYLNVVTSGTVLGAQPADTPEEVDWRTSRQWS</sequence>
<evidence type="ECO:0000313" key="2">
    <source>
        <dbReference type="Proteomes" id="UP000429552"/>
    </source>
</evidence>
<accession>A0A640TXK5</accession>
<dbReference type="EMBL" id="BLIP01000003">
    <property type="protein sequence ID" value="GFE26706.1"/>
    <property type="molecule type" value="Genomic_DNA"/>
</dbReference>
<dbReference type="AlphaFoldDB" id="A0A640TXK5"/>
<dbReference type="Proteomes" id="UP000429552">
    <property type="component" value="Unassembled WGS sequence"/>
</dbReference>
<protein>
    <submittedName>
        <fullName evidence="1">Uncharacterized protein</fullName>
    </submittedName>
</protein>
<name>A0A640TXK5_STRNI</name>